<dbReference type="SUPFAM" id="SSF51445">
    <property type="entry name" value="(Trans)glycosidases"/>
    <property type="match status" value="1"/>
</dbReference>
<dbReference type="Gene3D" id="2.70.98.60">
    <property type="entry name" value="alpha-galactosidase from lactobacil brevis"/>
    <property type="match status" value="1"/>
</dbReference>
<dbReference type="PANTHER" id="PTHR43053">
    <property type="entry name" value="GLYCOSIDASE FAMILY 31"/>
    <property type="match status" value="1"/>
</dbReference>
<dbReference type="GO" id="GO:0004557">
    <property type="term" value="F:alpha-galactosidase activity"/>
    <property type="evidence" value="ECO:0007669"/>
    <property type="project" value="UniProtKB-EC"/>
</dbReference>
<dbReference type="AlphaFoldDB" id="A0AA38VN27"/>
<evidence type="ECO:0000256" key="4">
    <source>
        <dbReference type="ARBA" id="ARBA00023295"/>
    </source>
</evidence>
<organism evidence="6 7">
    <name type="scientific">Pleurostoma richardsiae</name>
    <dbReference type="NCBI Taxonomy" id="41990"/>
    <lineage>
        <taxon>Eukaryota</taxon>
        <taxon>Fungi</taxon>
        <taxon>Dikarya</taxon>
        <taxon>Ascomycota</taxon>
        <taxon>Pezizomycotina</taxon>
        <taxon>Sordariomycetes</taxon>
        <taxon>Sordariomycetidae</taxon>
        <taxon>Calosphaeriales</taxon>
        <taxon>Pleurostomataceae</taxon>
        <taxon>Pleurostoma</taxon>
    </lineage>
</organism>
<dbReference type="EMBL" id="JANBVO010000022">
    <property type="protein sequence ID" value="KAJ9142497.1"/>
    <property type="molecule type" value="Genomic_DNA"/>
</dbReference>
<dbReference type="Gene3D" id="3.20.20.70">
    <property type="entry name" value="Aldolase class I"/>
    <property type="match status" value="1"/>
</dbReference>
<dbReference type="CDD" id="cd14791">
    <property type="entry name" value="GH36"/>
    <property type="match status" value="1"/>
</dbReference>
<dbReference type="InterPro" id="IPR002252">
    <property type="entry name" value="Glyco_hydro_36"/>
</dbReference>
<dbReference type="Pfam" id="PF16875">
    <property type="entry name" value="Glyco_hydro_36N"/>
    <property type="match status" value="1"/>
</dbReference>
<keyword evidence="4" id="KW-0326">Glycosidase</keyword>
<gene>
    <name evidence="6" type="ORF">NKR23_g7306</name>
</gene>
<dbReference type="GO" id="GO:0016052">
    <property type="term" value="P:carbohydrate catabolic process"/>
    <property type="evidence" value="ECO:0007669"/>
    <property type="project" value="InterPro"/>
</dbReference>
<sequence length="709" mass="79089">MVAKEILWATDILDVSLIINEDGNACILDILPHGVQHQASKSPYFEEATVPLLAIRVAGEGSEYKNSGVLLGSPITRRLKYASHEARRLDDGTYVLDIAADDDVTGLSAKTTLTVFSGIPVVRFCSTVTNRGHQAITLTQVASAAIGGLTTREKEWWNSYTVSTANNSWFREAQWRHQTLPDVGVDDFGVAELGSDRSAYGVFALSNRGTWSTGAYLPMGYLQRNDGGETWLWQIEHNGSWRWELGDWKDSVYLAATGPESKDHGWVQPLAPGQAFTTVPVAVSHIMDGYETAFGALTAYRRRLRRRHEDNDNMSLIFNDYMNCLMGDPDEQKVLALVQPALDCGAEYFVIDAGWYADDGNWWDDVGFWEPSTKRFPSGFDTLLRKIRAYGLIPGLWIEPEVIGVRCEVASQLPKDAFFIDADQKLIERKRYQLDFRHPLVRERMHGIISKLVKDYGVGYFKFDYNIEVVSGTTANAPSPGAGQLDHNRAYLSWVNELFDRHPGLVIESCSSGAARMDYAMLATHSLQSTSDQQDPVRYAAIAAAAPTAVTPEQSATWAYPQKSWPPEINALTVVNSLLGRIHLSGRLDELEAGQLKLIKDGMTVYKQIRGDLKTALPFWPLGLPKWHDQWLALGLVAERKAYVAVWRRGGDETVTLPLTRWKGVDGLRAVLLYPSSFEVDAKWDGQEGTLQVRLPSSVSARLFRLDLP</sequence>
<comment type="catalytic activity">
    <reaction evidence="1">
        <text>Hydrolysis of terminal, non-reducing alpha-D-galactose residues in alpha-D-galactosides, including galactose oligosaccharides, galactomannans and galactolipids.</text>
        <dbReference type="EC" id="3.2.1.22"/>
    </reaction>
</comment>
<dbReference type="EC" id="3.2.1.22" evidence="2"/>
<dbReference type="Proteomes" id="UP001174694">
    <property type="component" value="Unassembled WGS sequence"/>
</dbReference>
<keyword evidence="3 6" id="KW-0378">Hydrolase</keyword>
<name>A0AA38VN27_9PEZI</name>
<dbReference type="Pfam" id="PF02065">
    <property type="entry name" value="Melibiase"/>
    <property type="match status" value="1"/>
</dbReference>
<dbReference type="InterPro" id="IPR013785">
    <property type="entry name" value="Aldolase_TIM"/>
</dbReference>
<dbReference type="InterPro" id="IPR038417">
    <property type="entry name" value="Alpga-gal_N_sf"/>
</dbReference>
<evidence type="ECO:0000313" key="6">
    <source>
        <dbReference type="EMBL" id="KAJ9142497.1"/>
    </source>
</evidence>
<reference evidence="6" key="1">
    <citation type="submission" date="2022-07" db="EMBL/GenBank/DDBJ databases">
        <title>Fungi with potential for degradation of polypropylene.</title>
        <authorList>
            <person name="Gostincar C."/>
        </authorList>
    </citation>
    <scope>NUCLEOTIDE SEQUENCE</scope>
    <source>
        <strain evidence="6">EXF-13308</strain>
    </source>
</reference>
<evidence type="ECO:0000256" key="3">
    <source>
        <dbReference type="ARBA" id="ARBA00022801"/>
    </source>
</evidence>
<evidence type="ECO:0000259" key="5">
    <source>
        <dbReference type="Pfam" id="PF16875"/>
    </source>
</evidence>
<dbReference type="InterPro" id="IPR031704">
    <property type="entry name" value="Glyco_hydro_36_N"/>
</dbReference>
<keyword evidence="7" id="KW-1185">Reference proteome</keyword>
<dbReference type="InterPro" id="IPR050985">
    <property type="entry name" value="Alpha-glycosidase_related"/>
</dbReference>
<dbReference type="PANTHER" id="PTHR43053:SF3">
    <property type="entry name" value="ALPHA-GALACTOSIDASE C-RELATED"/>
    <property type="match status" value="1"/>
</dbReference>
<evidence type="ECO:0000256" key="2">
    <source>
        <dbReference type="ARBA" id="ARBA00012755"/>
    </source>
</evidence>
<feature type="domain" description="Glycosyl hydrolase family 36 N-terminal" evidence="5">
    <location>
        <begin position="93"/>
        <end position="180"/>
    </location>
</feature>
<dbReference type="PRINTS" id="PR00743">
    <property type="entry name" value="GLHYDRLASE36"/>
</dbReference>
<dbReference type="InterPro" id="IPR017853">
    <property type="entry name" value="GH"/>
</dbReference>
<proteinExistence type="predicted"/>
<accession>A0AA38VN27</accession>
<evidence type="ECO:0000256" key="1">
    <source>
        <dbReference type="ARBA" id="ARBA00001255"/>
    </source>
</evidence>
<evidence type="ECO:0000313" key="7">
    <source>
        <dbReference type="Proteomes" id="UP001174694"/>
    </source>
</evidence>
<protein>
    <recommendedName>
        <fullName evidence="2">alpha-galactosidase</fullName>
        <ecNumber evidence="2">3.2.1.22</ecNumber>
    </recommendedName>
</protein>
<comment type="caution">
    <text evidence="6">The sequence shown here is derived from an EMBL/GenBank/DDBJ whole genome shotgun (WGS) entry which is preliminary data.</text>
</comment>